<reference evidence="1" key="1">
    <citation type="journal article" date="2020" name="mSystems">
        <title>Genome- and Community-Level Interaction Insights into Carbon Utilization and Element Cycling Functions of Hydrothermarchaeota in Hydrothermal Sediment.</title>
        <authorList>
            <person name="Zhou Z."/>
            <person name="Liu Y."/>
            <person name="Xu W."/>
            <person name="Pan J."/>
            <person name="Luo Z.H."/>
            <person name="Li M."/>
        </authorList>
    </citation>
    <scope>NUCLEOTIDE SEQUENCE [LARGE SCALE GENOMIC DNA]</scope>
    <source>
        <strain evidence="1">SpSt-1056</strain>
    </source>
</reference>
<protein>
    <submittedName>
        <fullName evidence="1">Uncharacterized protein</fullName>
    </submittedName>
</protein>
<sequence length="151" mass="16190">MRDWWIDGETGLPQEAAEKIKKKISSTSEGVLIGEALLIGLDGIKPVKPLSLGSSNQYFLDVVSANITIPSKTDDKSDIVEADMNGLASLRLPTVKKYVRKGRPELGFLAEEMPAEVRTSQGDIDLKALIAVLTAKVKRLEEAVLGGGGTV</sequence>
<dbReference type="AlphaFoldDB" id="A0A7C5LBQ9"/>
<evidence type="ECO:0000313" key="1">
    <source>
        <dbReference type="EMBL" id="HHK69224.1"/>
    </source>
</evidence>
<gene>
    <name evidence="1" type="ORF">ENM11_08810</name>
</gene>
<comment type="caution">
    <text evidence="1">The sequence shown here is derived from an EMBL/GenBank/DDBJ whole genome shotgun (WGS) entry which is preliminary data.</text>
</comment>
<proteinExistence type="predicted"/>
<organism evidence="1">
    <name type="scientific">Caldiarchaeum subterraneum</name>
    <dbReference type="NCBI Taxonomy" id="311458"/>
    <lineage>
        <taxon>Archaea</taxon>
        <taxon>Nitrososphaerota</taxon>
        <taxon>Candidatus Caldarchaeales</taxon>
        <taxon>Candidatus Caldarchaeaceae</taxon>
        <taxon>Candidatus Caldarchaeum</taxon>
    </lineage>
</organism>
<dbReference type="EMBL" id="DRWN01000070">
    <property type="protein sequence ID" value="HHK69224.1"/>
    <property type="molecule type" value="Genomic_DNA"/>
</dbReference>
<name>A0A7C5LBQ9_CALS0</name>
<accession>A0A7C5LBQ9</accession>